<evidence type="ECO:0000313" key="2">
    <source>
        <dbReference type="Proteomes" id="UP001607151"/>
    </source>
</evidence>
<proteinExistence type="predicted"/>
<sequence length="83" mass="9100">MKADLKASLAGLEAKRPQADCDLYLVAGVEVVGKMTMNELKADPAKAIALKLEHKGAKWHSLQELSDTQFNNYLESLGVKIDE</sequence>
<evidence type="ECO:0000313" key="1">
    <source>
        <dbReference type="EMBL" id="MFH0267388.1"/>
    </source>
</evidence>
<dbReference type="Proteomes" id="UP001607151">
    <property type="component" value="Unassembled WGS sequence"/>
</dbReference>
<reference evidence="1 2" key="1">
    <citation type="submission" date="2024-10" db="EMBL/GenBank/DDBJ databases">
        <authorList>
            <person name="Yibar A."/>
            <person name="Saticioglu I.B."/>
            <person name="Duman M."/>
            <person name="Ajmi N."/>
            <person name="Gurler F."/>
            <person name="Ay H."/>
            <person name="Onuk E."/>
            <person name="Guler S."/>
            <person name="Romalde J.L."/>
        </authorList>
    </citation>
    <scope>NUCLEOTIDE SEQUENCE [LARGE SCALE GENOMIC DNA]</scope>
    <source>
        <strain evidence="1 2">14-MA-B</strain>
    </source>
</reference>
<gene>
    <name evidence="1" type="ORF">ACGRQ9_18285</name>
</gene>
<dbReference type="RefSeq" id="WP_394608902.1">
    <property type="nucleotide sequence ID" value="NZ_JBIHSN010000005.1"/>
</dbReference>
<accession>A0ABW7J3V9</accession>
<name>A0ABW7J3V9_9VIBR</name>
<protein>
    <submittedName>
        <fullName evidence="1">Uncharacterized protein</fullName>
    </submittedName>
</protein>
<dbReference type="EMBL" id="JBIHSN010000005">
    <property type="protein sequence ID" value="MFH0267388.1"/>
    <property type="molecule type" value="Genomic_DNA"/>
</dbReference>
<organism evidence="1 2">
    <name type="scientific">Vibrio rumoiensis</name>
    <dbReference type="NCBI Taxonomy" id="76258"/>
    <lineage>
        <taxon>Bacteria</taxon>
        <taxon>Pseudomonadati</taxon>
        <taxon>Pseudomonadota</taxon>
        <taxon>Gammaproteobacteria</taxon>
        <taxon>Vibrionales</taxon>
        <taxon>Vibrionaceae</taxon>
        <taxon>Vibrio</taxon>
    </lineage>
</organism>
<comment type="caution">
    <text evidence="1">The sequence shown here is derived from an EMBL/GenBank/DDBJ whole genome shotgun (WGS) entry which is preliminary data.</text>
</comment>
<keyword evidence="2" id="KW-1185">Reference proteome</keyword>